<dbReference type="EMBL" id="PFMA01000056">
    <property type="protein sequence ID" value="PIY93316.1"/>
    <property type="molecule type" value="Genomic_DNA"/>
</dbReference>
<keyword evidence="2" id="KW-0812">Transmembrane</keyword>
<evidence type="ECO:0000313" key="4">
    <source>
        <dbReference type="Proteomes" id="UP000229449"/>
    </source>
</evidence>
<protein>
    <submittedName>
        <fullName evidence="3">Uncharacterized protein</fullName>
    </submittedName>
</protein>
<dbReference type="Proteomes" id="UP000229449">
    <property type="component" value="Unassembled WGS sequence"/>
</dbReference>
<name>A0A2M7RAD1_9BACT</name>
<proteinExistence type="predicted"/>
<feature type="compositionally biased region" description="Basic and acidic residues" evidence="1">
    <location>
        <begin position="30"/>
        <end position="40"/>
    </location>
</feature>
<sequence length="209" mass="23920">MPVKKNKKKEHKEKSDKKFRKGKKKTIKNATEKSKKDSQELKKAVKDLPSVLMQGIYNQTEFGEEKKINVPVFKEISIPVKKKTAQIYSSPKNSNIWLWSAVIIFTIIIFILWIMSMNNLFFDNKSNSNGPLDSLKDNKSELQNIFKNFDDENSKTTENLKNLLTSSTVENNTTSTESLKKLQEAMSSLFVSTTNNTDNNLTTTTKNNN</sequence>
<dbReference type="AlphaFoldDB" id="A0A2M7RAD1"/>
<reference evidence="4" key="1">
    <citation type="submission" date="2017-09" db="EMBL/GenBank/DDBJ databases">
        <title>Depth-based differentiation of microbial function through sediment-hosted aquifers and enrichment of novel symbionts in the deep terrestrial subsurface.</title>
        <authorList>
            <person name="Probst A.J."/>
            <person name="Ladd B."/>
            <person name="Jarett J.K."/>
            <person name="Geller-Mcgrath D.E."/>
            <person name="Sieber C.M.K."/>
            <person name="Emerson J.B."/>
            <person name="Anantharaman K."/>
            <person name="Thomas B.C."/>
            <person name="Malmstrom R."/>
            <person name="Stieglmeier M."/>
            <person name="Klingl A."/>
            <person name="Woyke T."/>
            <person name="Ryan C.M."/>
            <person name="Banfield J.F."/>
        </authorList>
    </citation>
    <scope>NUCLEOTIDE SEQUENCE [LARGE SCALE GENOMIC DNA]</scope>
</reference>
<accession>A0A2M7RAD1</accession>
<gene>
    <name evidence="3" type="ORF">COY69_02210</name>
</gene>
<comment type="caution">
    <text evidence="3">The sequence shown here is derived from an EMBL/GenBank/DDBJ whole genome shotgun (WGS) entry which is preliminary data.</text>
</comment>
<evidence type="ECO:0000256" key="1">
    <source>
        <dbReference type="SAM" id="MobiDB-lite"/>
    </source>
</evidence>
<organism evidence="3 4">
    <name type="scientific">Candidatus Magasanikbacteria bacterium CG_4_10_14_0_8_um_filter_32_14</name>
    <dbReference type="NCBI Taxonomy" id="1974640"/>
    <lineage>
        <taxon>Bacteria</taxon>
        <taxon>Candidatus Magasanikiibacteriota</taxon>
    </lineage>
</organism>
<evidence type="ECO:0000313" key="3">
    <source>
        <dbReference type="EMBL" id="PIY93316.1"/>
    </source>
</evidence>
<keyword evidence="2" id="KW-0472">Membrane</keyword>
<feature type="compositionally biased region" description="Basic residues" evidence="1">
    <location>
        <begin position="1"/>
        <end position="27"/>
    </location>
</feature>
<evidence type="ECO:0000256" key="2">
    <source>
        <dbReference type="SAM" id="Phobius"/>
    </source>
</evidence>
<feature type="transmembrane region" description="Helical" evidence="2">
    <location>
        <begin position="96"/>
        <end position="115"/>
    </location>
</feature>
<feature type="region of interest" description="Disordered" evidence="1">
    <location>
        <begin position="1"/>
        <end position="40"/>
    </location>
</feature>
<keyword evidence="2" id="KW-1133">Transmembrane helix</keyword>